<evidence type="ECO:0000256" key="2">
    <source>
        <dbReference type="SAM" id="SignalP"/>
    </source>
</evidence>
<feature type="compositionally biased region" description="Basic and acidic residues" evidence="1">
    <location>
        <begin position="122"/>
        <end position="133"/>
    </location>
</feature>
<name>A0ABN6BUK3_9PSED</name>
<evidence type="ECO:0000313" key="3">
    <source>
        <dbReference type="EMBL" id="BCD87560.1"/>
    </source>
</evidence>
<gene>
    <name evidence="3" type="ORF">PSm6_39670</name>
</gene>
<feature type="signal peptide" evidence="2">
    <location>
        <begin position="1"/>
        <end position="27"/>
    </location>
</feature>
<keyword evidence="4" id="KW-1185">Reference proteome</keyword>
<evidence type="ECO:0000256" key="1">
    <source>
        <dbReference type="SAM" id="MobiDB-lite"/>
    </source>
</evidence>
<organism evidence="3 4">
    <name type="scientific">Pseudomonas solani</name>
    <dbReference type="NCBI Taxonomy" id="2731552"/>
    <lineage>
        <taxon>Bacteria</taxon>
        <taxon>Pseudomonadati</taxon>
        <taxon>Pseudomonadota</taxon>
        <taxon>Gammaproteobacteria</taxon>
        <taxon>Pseudomonadales</taxon>
        <taxon>Pseudomonadaceae</taxon>
        <taxon>Pseudomonas</taxon>
    </lineage>
</organism>
<keyword evidence="2" id="KW-0732">Signal</keyword>
<dbReference type="Proteomes" id="UP001064896">
    <property type="component" value="Chromosome"/>
</dbReference>
<feature type="region of interest" description="Disordered" evidence="1">
    <location>
        <begin position="154"/>
        <end position="178"/>
    </location>
</feature>
<proteinExistence type="predicted"/>
<feature type="compositionally biased region" description="Low complexity" evidence="1">
    <location>
        <begin position="47"/>
        <end position="74"/>
    </location>
</feature>
<feature type="compositionally biased region" description="Pro residues" evidence="1">
    <location>
        <begin position="33"/>
        <end position="46"/>
    </location>
</feature>
<dbReference type="EMBL" id="AP023081">
    <property type="protein sequence ID" value="BCD87560.1"/>
    <property type="molecule type" value="Genomic_DNA"/>
</dbReference>
<feature type="region of interest" description="Disordered" evidence="1">
    <location>
        <begin position="30"/>
        <end position="133"/>
    </location>
</feature>
<accession>A0ABN6BUK3</accession>
<reference evidence="3" key="1">
    <citation type="submission" date="2020-05" db="EMBL/GenBank/DDBJ databases">
        <title>Complete genome sequence of Pseudomonas sp. Sm006.</title>
        <authorList>
            <person name="Takeuchi K."/>
            <person name="Someya N."/>
        </authorList>
    </citation>
    <scope>NUCLEOTIDE SEQUENCE</scope>
    <source>
        <strain evidence="3">Sm006</strain>
    </source>
</reference>
<protein>
    <recommendedName>
        <fullName evidence="5">Translation initiation factor 2</fullName>
    </recommendedName>
</protein>
<evidence type="ECO:0000313" key="4">
    <source>
        <dbReference type="Proteomes" id="UP001064896"/>
    </source>
</evidence>
<feature type="compositionally biased region" description="Basic and acidic residues" evidence="1">
    <location>
        <begin position="82"/>
        <end position="106"/>
    </location>
</feature>
<feature type="chain" id="PRO_5046295841" description="Translation initiation factor 2" evidence="2">
    <location>
        <begin position="28"/>
        <end position="205"/>
    </location>
</feature>
<evidence type="ECO:0008006" key="5">
    <source>
        <dbReference type="Google" id="ProtNLM"/>
    </source>
</evidence>
<sequence>MALHALPCTLPMTRFPFALLLFLGLLAGCEQEAPPPQKPPASPPPVTQAEKPAPAAPAKEAPAAKPVSEAPKVASETPRPTAKPEQKPAAKPEAKAEAKPKADAKPVAKAAQPATSPAGNARKPEKTELPKAKLDLRLPKHLVDKLEPEIVEERKAEEPLLPPMFTEKAPTEGPFQLNGKLLTNEKEDDYWRSVEGAELQFEFKQ</sequence>